<feature type="compositionally biased region" description="Low complexity" evidence="1">
    <location>
        <begin position="148"/>
        <end position="165"/>
    </location>
</feature>
<dbReference type="EMBL" id="CACVBS010000068">
    <property type="protein sequence ID" value="CAA7268323.1"/>
    <property type="molecule type" value="Genomic_DNA"/>
</dbReference>
<keyword evidence="3" id="KW-1185">Reference proteome</keyword>
<evidence type="ECO:0000313" key="3">
    <source>
        <dbReference type="Proteomes" id="UP000467700"/>
    </source>
</evidence>
<dbReference type="OrthoDB" id="3255965at2759"/>
<reference evidence="2 3" key="1">
    <citation type="submission" date="2020-01" db="EMBL/GenBank/DDBJ databases">
        <authorList>
            <person name="Gupta K D."/>
        </authorList>
    </citation>
    <scope>NUCLEOTIDE SEQUENCE [LARGE SCALE GENOMIC DNA]</scope>
</reference>
<gene>
    <name evidence="2" type="ORF">AAE3_LOCUS10598</name>
</gene>
<feature type="compositionally biased region" description="Low complexity" evidence="1">
    <location>
        <begin position="127"/>
        <end position="141"/>
    </location>
</feature>
<dbReference type="AlphaFoldDB" id="A0A8S0XQ39"/>
<dbReference type="Proteomes" id="UP000467700">
    <property type="component" value="Unassembled WGS sequence"/>
</dbReference>
<proteinExistence type="predicted"/>
<accession>A0A8S0XQ39</accession>
<protein>
    <submittedName>
        <fullName evidence="2">Uncharacterized protein</fullName>
    </submittedName>
</protein>
<name>A0A8S0XQ39_CYCAE</name>
<comment type="caution">
    <text evidence="2">The sequence shown here is derived from an EMBL/GenBank/DDBJ whole genome shotgun (WGS) entry which is preliminary data.</text>
</comment>
<feature type="region of interest" description="Disordered" evidence="1">
    <location>
        <begin position="127"/>
        <end position="165"/>
    </location>
</feature>
<sequence length="337" mass="36636">MTIEILIPTVIPPSSDDNSDEIEDYHPVDFTIDDVPNEIQGICLVGLLHVEILRAGEMMSTGDEVQDRANALKIKNHVAYWAYIHPADATNERSTIRLSMNVMNPNASFGSTDARYAPSDHSSFSSFSSTFSTSGKPTSPGSAPPSIPSGNSSSVPGGSSSSRDAASVFSSSQLITMLPDGVPAKGRFDIKIHDYSGKSNSAVTSFCLRIIGEPTLGQFLNSLRVRHMLPFYFPKKGFSYLSCRHFASEAVEAWKQDEYIMDHCMITGSFFCDLIGVRYTPLRGLPISPMASSEEGGSEDESSEKVLSGMRKTPNPIDKGIFPSEFQSLTAGYPFTL</sequence>
<feature type="region of interest" description="Disordered" evidence="1">
    <location>
        <begin position="290"/>
        <end position="309"/>
    </location>
</feature>
<evidence type="ECO:0000313" key="2">
    <source>
        <dbReference type="EMBL" id="CAA7268323.1"/>
    </source>
</evidence>
<evidence type="ECO:0000256" key="1">
    <source>
        <dbReference type="SAM" id="MobiDB-lite"/>
    </source>
</evidence>
<organism evidence="2 3">
    <name type="scientific">Cyclocybe aegerita</name>
    <name type="common">Black poplar mushroom</name>
    <name type="synonym">Agrocybe aegerita</name>
    <dbReference type="NCBI Taxonomy" id="1973307"/>
    <lineage>
        <taxon>Eukaryota</taxon>
        <taxon>Fungi</taxon>
        <taxon>Dikarya</taxon>
        <taxon>Basidiomycota</taxon>
        <taxon>Agaricomycotina</taxon>
        <taxon>Agaricomycetes</taxon>
        <taxon>Agaricomycetidae</taxon>
        <taxon>Agaricales</taxon>
        <taxon>Agaricineae</taxon>
        <taxon>Bolbitiaceae</taxon>
        <taxon>Cyclocybe</taxon>
    </lineage>
</organism>